<gene>
    <name evidence="1" type="ORF">DPMN_105177</name>
</gene>
<dbReference type="AlphaFoldDB" id="A0A9D4K0P7"/>
<accession>A0A9D4K0P7</accession>
<reference evidence="1" key="1">
    <citation type="journal article" date="2019" name="bioRxiv">
        <title>The Genome of the Zebra Mussel, Dreissena polymorpha: A Resource for Invasive Species Research.</title>
        <authorList>
            <person name="McCartney M.A."/>
            <person name="Auch B."/>
            <person name="Kono T."/>
            <person name="Mallez S."/>
            <person name="Zhang Y."/>
            <person name="Obille A."/>
            <person name="Becker A."/>
            <person name="Abrahante J.E."/>
            <person name="Garbe J."/>
            <person name="Badalamenti J.P."/>
            <person name="Herman A."/>
            <person name="Mangelson H."/>
            <person name="Liachko I."/>
            <person name="Sullivan S."/>
            <person name="Sone E.D."/>
            <person name="Koren S."/>
            <person name="Silverstein K.A.T."/>
            <person name="Beckman K.B."/>
            <person name="Gohl D.M."/>
        </authorList>
    </citation>
    <scope>NUCLEOTIDE SEQUENCE</scope>
    <source>
        <strain evidence="1">Duluth1</strain>
        <tissue evidence="1">Whole animal</tissue>
    </source>
</reference>
<keyword evidence="2" id="KW-1185">Reference proteome</keyword>
<evidence type="ECO:0000313" key="2">
    <source>
        <dbReference type="Proteomes" id="UP000828390"/>
    </source>
</evidence>
<protein>
    <submittedName>
        <fullName evidence="1">Uncharacterized protein</fullName>
    </submittedName>
</protein>
<reference evidence="1" key="2">
    <citation type="submission" date="2020-11" db="EMBL/GenBank/DDBJ databases">
        <authorList>
            <person name="McCartney M.A."/>
            <person name="Auch B."/>
            <person name="Kono T."/>
            <person name="Mallez S."/>
            <person name="Becker A."/>
            <person name="Gohl D.M."/>
            <person name="Silverstein K.A.T."/>
            <person name="Koren S."/>
            <person name="Bechman K.B."/>
            <person name="Herman A."/>
            <person name="Abrahante J.E."/>
            <person name="Garbe J."/>
        </authorList>
    </citation>
    <scope>NUCLEOTIDE SEQUENCE</scope>
    <source>
        <strain evidence="1">Duluth1</strain>
        <tissue evidence="1">Whole animal</tissue>
    </source>
</reference>
<name>A0A9D4K0P7_DREPO</name>
<sequence>MMVSADDGIYGRCVDRIHGTSLDREATVMTLQRFVFNSTDRLLYGHIYVWGYLRIMYSTEDVAYGFMLPTDDGVYGLWNLRTMMISTDTGIYG</sequence>
<proteinExistence type="predicted"/>
<evidence type="ECO:0000313" key="1">
    <source>
        <dbReference type="EMBL" id="KAH3831905.1"/>
    </source>
</evidence>
<organism evidence="1 2">
    <name type="scientific">Dreissena polymorpha</name>
    <name type="common">Zebra mussel</name>
    <name type="synonym">Mytilus polymorpha</name>
    <dbReference type="NCBI Taxonomy" id="45954"/>
    <lineage>
        <taxon>Eukaryota</taxon>
        <taxon>Metazoa</taxon>
        <taxon>Spiralia</taxon>
        <taxon>Lophotrochozoa</taxon>
        <taxon>Mollusca</taxon>
        <taxon>Bivalvia</taxon>
        <taxon>Autobranchia</taxon>
        <taxon>Heteroconchia</taxon>
        <taxon>Euheterodonta</taxon>
        <taxon>Imparidentia</taxon>
        <taxon>Neoheterodontei</taxon>
        <taxon>Myida</taxon>
        <taxon>Dreissenoidea</taxon>
        <taxon>Dreissenidae</taxon>
        <taxon>Dreissena</taxon>
    </lineage>
</organism>
<comment type="caution">
    <text evidence="1">The sequence shown here is derived from an EMBL/GenBank/DDBJ whole genome shotgun (WGS) entry which is preliminary data.</text>
</comment>
<dbReference type="Proteomes" id="UP000828390">
    <property type="component" value="Unassembled WGS sequence"/>
</dbReference>
<dbReference type="EMBL" id="JAIWYP010000004">
    <property type="protein sequence ID" value="KAH3831905.1"/>
    <property type="molecule type" value="Genomic_DNA"/>
</dbReference>